<dbReference type="OrthoDB" id="176168at2"/>
<reference evidence="6 7" key="1">
    <citation type="submission" date="2017-07" db="EMBL/GenBank/DDBJ databases">
        <authorList>
            <person name="Sun Z.S."/>
            <person name="Albrecht U."/>
            <person name="Echele G."/>
            <person name="Lee C.C."/>
        </authorList>
    </citation>
    <scope>NUCLEOTIDE SEQUENCE [LARGE SCALE GENOMIC DNA]</scope>
    <source>
        <strain evidence="6 7">DSM 14827</strain>
    </source>
</reference>
<keyword evidence="7" id="KW-1185">Reference proteome</keyword>
<dbReference type="PANTHER" id="PTHR22762:SF165">
    <property type="entry name" value="PUTATIVE (AFU_ORTHOLOGUE AFUA_1G06560)-RELATED"/>
    <property type="match status" value="1"/>
</dbReference>
<dbReference type="InterPro" id="IPR048395">
    <property type="entry name" value="Glyco_hydro_31_C"/>
</dbReference>
<dbReference type="PANTHER" id="PTHR22762">
    <property type="entry name" value="ALPHA-GLUCOSIDASE"/>
    <property type="match status" value="1"/>
</dbReference>
<gene>
    <name evidence="6" type="ORF">SAMN05444959_105154</name>
</gene>
<dbReference type="SUPFAM" id="SSF74650">
    <property type="entry name" value="Galactose mutarotase-like"/>
    <property type="match status" value="1"/>
</dbReference>
<dbReference type="AlphaFoldDB" id="A0A239PTR6"/>
<dbReference type="Gene3D" id="2.60.40.1760">
    <property type="entry name" value="glycosyl hydrolase (family 31)"/>
    <property type="match status" value="1"/>
</dbReference>
<evidence type="ECO:0000313" key="6">
    <source>
        <dbReference type="EMBL" id="SNT73691.1"/>
    </source>
</evidence>
<dbReference type="GO" id="GO:0004553">
    <property type="term" value="F:hydrolase activity, hydrolyzing O-glycosyl compounds"/>
    <property type="evidence" value="ECO:0007669"/>
    <property type="project" value="InterPro"/>
</dbReference>
<dbReference type="RefSeq" id="WP_089344089.1">
    <property type="nucleotide sequence ID" value="NZ_CP067132.1"/>
</dbReference>
<dbReference type="Proteomes" id="UP000198307">
    <property type="component" value="Unassembled WGS sequence"/>
</dbReference>
<evidence type="ECO:0000259" key="4">
    <source>
        <dbReference type="Pfam" id="PF13802"/>
    </source>
</evidence>
<evidence type="ECO:0000259" key="3">
    <source>
        <dbReference type="Pfam" id="PF01055"/>
    </source>
</evidence>
<dbReference type="InterPro" id="IPR013780">
    <property type="entry name" value="Glyco_hydro_b"/>
</dbReference>
<feature type="domain" description="Glycoside hydrolase family 31 TIM barrel" evidence="3">
    <location>
        <begin position="260"/>
        <end position="587"/>
    </location>
</feature>
<comment type="similarity">
    <text evidence="1 2">Belongs to the glycosyl hydrolase 31 family.</text>
</comment>
<dbReference type="InterPro" id="IPR017853">
    <property type="entry name" value="GH"/>
</dbReference>
<feature type="domain" description="Glycosyl hydrolase family 31 C-terminal" evidence="5">
    <location>
        <begin position="596"/>
        <end position="683"/>
    </location>
</feature>
<evidence type="ECO:0000256" key="2">
    <source>
        <dbReference type="RuleBase" id="RU361185"/>
    </source>
</evidence>
<dbReference type="InterPro" id="IPR000322">
    <property type="entry name" value="Glyco_hydro_31_TIM"/>
</dbReference>
<evidence type="ECO:0000259" key="5">
    <source>
        <dbReference type="Pfam" id="PF21365"/>
    </source>
</evidence>
<dbReference type="SUPFAM" id="SSF51011">
    <property type="entry name" value="Glycosyl hydrolase domain"/>
    <property type="match status" value="1"/>
</dbReference>
<accession>A0A239PTR6</accession>
<feature type="domain" description="Glycoside hydrolase family 31 N-terminal" evidence="4">
    <location>
        <begin position="27"/>
        <end position="213"/>
    </location>
</feature>
<keyword evidence="2" id="KW-0326">Glycosidase</keyword>
<name>A0A239PTR6_9RHOB</name>
<dbReference type="Pfam" id="PF13802">
    <property type="entry name" value="Gal_mutarotas_2"/>
    <property type="match status" value="1"/>
</dbReference>
<sequence>MKTLKNWGFHSRDDATVTLDLEAGRRLRVAVLEQDLFRVSLIGANGWRQGRTWSIAPDADVPFEGRDRDLNCGFSCPGYQFAEEDGALIIQTEALRLLIRAPLQLIWQARIDGEWRVFATDRPTGAYMAGTRDHSHAHFLLRESSEQVYGLGEKTGDLERSGRRFEMRNLDAMGYDAESTDPLYKHIPFTMTRTRNAGSWSIFYDNLASCWFDLGNELDNYHRPYRAYRAQDGDLDYYMSWSPDLAGLTRRQAWLTGGTAFPPRWSLGYSGSTMSYTDAPDAQDQVSGFLDRITEHDLPCDSFQMSSGYTSIGDKRYVFNWNTEKFPDIDAMAAQYGERQVHLIANIKPCLLQDHPRYAEAMEAGLFVRDSESDAPERSVFWDDEGSHLDFTNPDTVEWWKSNIATQLLAHGIGSTWNDNNEYEIWDGAARCHGFGDPIEIGLIRPLMPVLMTRASRDAQIAHAPATRPYLISRSGAPGIQRYAQTWTGDNRTDWKTIRYNTRMGLGLSMSGIFNIGHDVGGFSGPRPEPELFLRWVQNGIFHPRFTIHSWNDDGTVNEPWMYPEILPQIRAALDLRYRLIPYLYSALYQAVVDHQPMLRPTLMDHENDPRCFEESDDFLLGRDLLVATVMERGATERRVWLPDNGTGWYDFHSQTWHAPGQSITLPVTLDTIPLFVRAGAVLPLSAGAKRAASEADPNRSLAIFPAQGTFCDHALLYEDDGVDARALDGAHWLLDVQVNGSEDAIDLTLTASGDWLPQWQKLTVTLPASETRVLRINGVETDHILASKVPHAEH</sequence>
<dbReference type="Gene3D" id="2.60.40.1180">
    <property type="entry name" value="Golgi alpha-mannosidase II"/>
    <property type="match status" value="2"/>
</dbReference>
<dbReference type="Pfam" id="PF01055">
    <property type="entry name" value="Glyco_hydro_31_2nd"/>
    <property type="match status" value="1"/>
</dbReference>
<dbReference type="InterPro" id="IPR025887">
    <property type="entry name" value="Glyco_hydro_31_N_dom"/>
</dbReference>
<dbReference type="SUPFAM" id="SSF51445">
    <property type="entry name" value="(Trans)glycosidases"/>
    <property type="match status" value="1"/>
</dbReference>
<protein>
    <submittedName>
        <fullName evidence="6">Alpha-glucosidase</fullName>
    </submittedName>
</protein>
<dbReference type="CDD" id="cd14752">
    <property type="entry name" value="GH31_N"/>
    <property type="match status" value="1"/>
</dbReference>
<organism evidence="6 7">
    <name type="scientific">Paracoccus seriniphilus</name>
    <dbReference type="NCBI Taxonomy" id="184748"/>
    <lineage>
        <taxon>Bacteria</taxon>
        <taxon>Pseudomonadati</taxon>
        <taxon>Pseudomonadota</taxon>
        <taxon>Alphaproteobacteria</taxon>
        <taxon>Rhodobacterales</taxon>
        <taxon>Paracoccaceae</taxon>
        <taxon>Paracoccus</taxon>
    </lineage>
</organism>
<proteinExistence type="inferred from homology"/>
<keyword evidence="2" id="KW-0378">Hydrolase</keyword>
<dbReference type="Gene3D" id="3.20.20.80">
    <property type="entry name" value="Glycosidases"/>
    <property type="match status" value="1"/>
</dbReference>
<dbReference type="GO" id="GO:0005975">
    <property type="term" value="P:carbohydrate metabolic process"/>
    <property type="evidence" value="ECO:0007669"/>
    <property type="project" value="InterPro"/>
</dbReference>
<dbReference type="GO" id="GO:0030246">
    <property type="term" value="F:carbohydrate binding"/>
    <property type="evidence" value="ECO:0007669"/>
    <property type="project" value="InterPro"/>
</dbReference>
<evidence type="ECO:0000256" key="1">
    <source>
        <dbReference type="ARBA" id="ARBA00007806"/>
    </source>
</evidence>
<dbReference type="CDD" id="cd06599">
    <property type="entry name" value="GH31_glycosidase_Aec37"/>
    <property type="match status" value="1"/>
</dbReference>
<evidence type="ECO:0000313" key="7">
    <source>
        <dbReference type="Proteomes" id="UP000198307"/>
    </source>
</evidence>
<dbReference type="EMBL" id="FZQB01000005">
    <property type="protein sequence ID" value="SNT73691.1"/>
    <property type="molecule type" value="Genomic_DNA"/>
</dbReference>
<dbReference type="Pfam" id="PF21365">
    <property type="entry name" value="Glyco_hydro_31_3rd"/>
    <property type="match status" value="1"/>
</dbReference>
<dbReference type="InterPro" id="IPR011013">
    <property type="entry name" value="Gal_mutarotase_sf_dom"/>
</dbReference>